<gene>
    <name evidence="4" type="ORF">ACFYTH_34590</name>
</gene>
<dbReference type="Pfam" id="PF12666">
    <property type="entry name" value="PrgI"/>
    <property type="match status" value="1"/>
</dbReference>
<feature type="transmembrane region" description="Helical" evidence="2">
    <location>
        <begin position="20"/>
        <end position="41"/>
    </location>
</feature>
<proteinExistence type="predicted"/>
<feature type="transmembrane region" description="Helical" evidence="2">
    <location>
        <begin position="48"/>
        <end position="67"/>
    </location>
</feature>
<feature type="compositionally biased region" description="Acidic residues" evidence="1">
    <location>
        <begin position="959"/>
        <end position="969"/>
    </location>
</feature>
<dbReference type="InterPro" id="IPR027417">
    <property type="entry name" value="P-loop_NTPase"/>
</dbReference>
<dbReference type="InterPro" id="IPR051162">
    <property type="entry name" value="T4SS_component"/>
</dbReference>
<comment type="caution">
    <text evidence="4">The sequence shown here is derived from an EMBL/GenBank/DDBJ whole genome shotgun (WGS) entry which is preliminary data.</text>
</comment>
<dbReference type="SUPFAM" id="SSF52540">
    <property type="entry name" value="P-loop containing nucleoside triphosphate hydrolases"/>
    <property type="match status" value="1"/>
</dbReference>
<dbReference type="CDD" id="cd01127">
    <property type="entry name" value="TrwB_TraG_TraD_VirD4"/>
    <property type="match status" value="1"/>
</dbReference>
<dbReference type="PANTHER" id="PTHR30121:SF6">
    <property type="entry name" value="SLR6007 PROTEIN"/>
    <property type="match status" value="1"/>
</dbReference>
<evidence type="ECO:0000256" key="1">
    <source>
        <dbReference type="SAM" id="MobiDB-lite"/>
    </source>
</evidence>
<dbReference type="PANTHER" id="PTHR30121">
    <property type="entry name" value="UNCHARACTERIZED PROTEIN YJGR-RELATED"/>
    <property type="match status" value="1"/>
</dbReference>
<organism evidence="4 5">
    <name type="scientific">Nocardia africana</name>
    <dbReference type="NCBI Taxonomy" id="134964"/>
    <lineage>
        <taxon>Bacteria</taxon>
        <taxon>Bacillati</taxon>
        <taxon>Actinomycetota</taxon>
        <taxon>Actinomycetes</taxon>
        <taxon>Mycobacteriales</taxon>
        <taxon>Nocardiaceae</taxon>
        <taxon>Nocardia</taxon>
    </lineage>
</organism>
<feature type="compositionally biased region" description="Acidic residues" evidence="1">
    <location>
        <begin position="991"/>
        <end position="1014"/>
    </location>
</feature>
<sequence>MNSYRIPSDVERPDRIVGPFTARQLGLLAGTGLVLLLAWAATRAVVPITVFAGLAAPVAAVATAIVLTTRDGLSGDQLLLAALRHLARDRHLIAAHPGDEHNGTPPRWLTDRAHGPLPPAARPITSEAAALPRSVTPGSGGLGVVDLGEDGIAVIAAATTINLVLRTPAEQAGLVAALGNYLQSLSGHGVQILLRSVRQDVTGRISDLRLAAREMSPELADYARDHAQHLAELADDDSAAQRQVLLVWREPFDPATRLAASVLGGLTARGRHQRRISAHARHAAETRLAARLTDAADMLAPLGIGVRALDEDAATAVVASCTNPANLVPFGAAEAAGPTEIITTGASEYAGVHFDASLTADDEAETPRGGRRLFGSRAGCRGASVEFAPESLTIGARHLQVGSDFIATIAVTGYPREVTPGWLAPLAAFGGRVDIALHIEPIDPRLAAVRLRRQLARLESSLASAAVHNRVGDPAVDVAAEDAAALSAQLARGESRLFRAGLYLTVHASSEEELAAQVGALRTLAASLLIDTCPTSYRAMQGWTATLPLGLDPIRLHRTFDSHALAAAVPFASAQLPPADPVSVTPTGVLYGRDGAAGLLFHDRFGPAMHNHNEVILGRSGSGKSYLSKTSILRSLYRGVEILVIDPEDEYAALCDALGGTLIRLGAPGVCLNPFDLDIHYGPSGRRTAPADALIRRKLYLHTVIAVLLGEQTPAQRAALDTAVTATYAAAGITDDDPSSWVRPAPTLSMLRDQLAAAGSPVAVDVAAGLAPYVAGGAFAGLLDGASSHGPAGGLTVYSLRDLPDELRTIGTLLALDATWRQVSDPGLRRPRSVVVDEAWLLMRQRAGAEFLARLAKSARKYFAGLTVATQDAADVLATDLGKAIVANAATQVLLRQAPQAIDQVGDAFALSEGERRFLLAADRGQGLICTGVHQRTVFASVASAAEHQLATTSPEYDLYDTDETDYDDFAPGAVGSEIDLGPDEIYAGTGDEDAGAEPGDDLGPDEADTQETP</sequence>
<keyword evidence="2" id="KW-0472">Membrane</keyword>
<protein>
    <submittedName>
        <fullName evidence="4">PrgI family mobile element protein</fullName>
    </submittedName>
</protein>
<feature type="domain" description="TraG P-loop" evidence="3">
    <location>
        <begin position="832"/>
        <end position="966"/>
    </location>
</feature>
<keyword evidence="2" id="KW-1133">Transmembrane helix</keyword>
<evidence type="ECO:0000313" key="5">
    <source>
        <dbReference type="Proteomes" id="UP001601521"/>
    </source>
</evidence>
<dbReference type="EMBL" id="JBIALX010000029">
    <property type="protein sequence ID" value="MFF0458507.1"/>
    <property type="molecule type" value="Genomic_DNA"/>
</dbReference>
<dbReference type="Proteomes" id="UP001601521">
    <property type="component" value="Unassembled WGS sequence"/>
</dbReference>
<evidence type="ECO:0000259" key="3">
    <source>
        <dbReference type="Pfam" id="PF19044"/>
    </source>
</evidence>
<dbReference type="Gene3D" id="1.10.8.730">
    <property type="match status" value="1"/>
</dbReference>
<feature type="region of interest" description="Disordered" evidence="1">
    <location>
        <begin position="959"/>
        <end position="1014"/>
    </location>
</feature>
<feature type="domain" description="TraG P-loop" evidence="3">
    <location>
        <begin position="609"/>
        <end position="675"/>
    </location>
</feature>
<dbReference type="Gene3D" id="3.40.50.300">
    <property type="entry name" value="P-loop containing nucleotide triphosphate hydrolases"/>
    <property type="match status" value="1"/>
</dbReference>
<evidence type="ECO:0000256" key="2">
    <source>
        <dbReference type="SAM" id="Phobius"/>
    </source>
</evidence>
<keyword evidence="2" id="KW-0812">Transmembrane</keyword>
<dbReference type="InterPro" id="IPR024414">
    <property type="entry name" value="Uncharacterised_PrgI"/>
</dbReference>
<accession>A0ABW6NUN8</accession>
<dbReference type="RefSeq" id="WP_387256115.1">
    <property type="nucleotide sequence ID" value="NZ_JBIALX010000029.1"/>
</dbReference>
<dbReference type="Pfam" id="PF19044">
    <property type="entry name" value="P-loop_TraG"/>
    <property type="match status" value="2"/>
</dbReference>
<reference evidence="4 5" key="1">
    <citation type="submission" date="2024-10" db="EMBL/GenBank/DDBJ databases">
        <title>The Natural Products Discovery Center: Release of the First 8490 Sequenced Strains for Exploring Actinobacteria Biosynthetic Diversity.</title>
        <authorList>
            <person name="Kalkreuter E."/>
            <person name="Kautsar S.A."/>
            <person name="Yang D."/>
            <person name="Bader C.D."/>
            <person name="Teijaro C.N."/>
            <person name="Fluegel L."/>
            <person name="Davis C.M."/>
            <person name="Simpson J.R."/>
            <person name="Lauterbach L."/>
            <person name="Steele A.D."/>
            <person name="Gui C."/>
            <person name="Meng S."/>
            <person name="Li G."/>
            <person name="Viehrig K."/>
            <person name="Ye F."/>
            <person name="Su P."/>
            <person name="Kiefer A.F."/>
            <person name="Nichols A."/>
            <person name="Cepeda A.J."/>
            <person name="Yan W."/>
            <person name="Fan B."/>
            <person name="Jiang Y."/>
            <person name="Adhikari A."/>
            <person name="Zheng C.-J."/>
            <person name="Schuster L."/>
            <person name="Cowan T.M."/>
            <person name="Smanski M.J."/>
            <person name="Chevrette M.G."/>
            <person name="De Carvalho L.P.S."/>
            <person name="Shen B."/>
        </authorList>
    </citation>
    <scope>NUCLEOTIDE SEQUENCE [LARGE SCALE GENOMIC DNA]</scope>
    <source>
        <strain evidence="4 5">NPDC004550</strain>
    </source>
</reference>
<dbReference type="InterPro" id="IPR043964">
    <property type="entry name" value="P-loop_TraG"/>
</dbReference>
<keyword evidence="5" id="KW-1185">Reference proteome</keyword>
<name>A0ABW6NUN8_9NOCA</name>
<evidence type="ECO:0000313" key="4">
    <source>
        <dbReference type="EMBL" id="MFF0458507.1"/>
    </source>
</evidence>